<dbReference type="PANTHER" id="PTHR30483">
    <property type="entry name" value="LEUCINE-SPECIFIC-BINDING PROTEIN"/>
    <property type="match status" value="1"/>
</dbReference>
<dbReference type="KEGG" id="bvv:BHK69_29740"/>
<name>A0A1D7UC23_9HYPH</name>
<keyword evidence="2 4" id="KW-0732">Signal</keyword>
<dbReference type="Pfam" id="PF13458">
    <property type="entry name" value="Peripla_BP_6"/>
    <property type="match status" value="1"/>
</dbReference>
<dbReference type="PANTHER" id="PTHR30483:SF38">
    <property type="entry name" value="BLR7848 PROTEIN"/>
    <property type="match status" value="1"/>
</dbReference>
<dbReference type="InterPro" id="IPR028082">
    <property type="entry name" value="Peripla_BP_I"/>
</dbReference>
<dbReference type="InterPro" id="IPR028081">
    <property type="entry name" value="Leu-bd"/>
</dbReference>
<keyword evidence="6" id="KW-0614">Plasmid</keyword>
<gene>
    <name evidence="6" type="ORF">BHK69_29740</name>
</gene>
<accession>A0A1D7UC23</accession>
<dbReference type="Proteomes" id="UP000094969">
    <property type="component" value="Plasmid unnamed1"/>
</dbReference>
<dbReference type="OrthoDB" id="9791590at2"/>
<keyword evidence="7" id="KW-1185">Reference proteome</keyword>
<evidence type="ECO:0000256" key="3">
    <source>
        <dbReference type="ARBA" id="ARBA00022970"/>
    </source>
</evidence>
<evidence type="ECO:0000259" key="5">
    <source>
        <dbReference type="Pfam" id="PF13458"/>
    </source>
</evidence>
<evidence type="ECO:0000256" key="4">
    <source>
        <dbReference type="SAM" id="SignalP"/>
    </source>
</evidence>
<feature type="signal peptide" evidence="4">
    <location>
        <begin position="1"/>
        <end position="19"/>
    </location>
</feature>
<evidence type="ECO:0000256" key="2">
    <source>
        <dbReference type="ARBA" id="ARBA00022729"/>
    </source>
</evidence>
<dbReference type="InterPro" id="IPR051010">
    <property type="entry name" value="BCAA_transport"/>
</dbReference>
<feature type="chain" id="PRO_5009100153" evidence="4">
    <location>
        <begin position="20"/>
        <end position="378"/>
    </location>
</feature>
<dbReference type="GO" id="GO:0006865">
    <property type="term" value="P:amino acid transport"/>
    <property type="evidence" value="ECO:0007669"/>
    <property type="project" value="UniProtKB-KW"/>
</dbReference>
<dbReference type="EMBL" id="CP017148">
    <property type="protein sequence ID" value="AOO84917.1"/>
    <property type="molecule type" value="Genomic_DNA"/>
</dbReference>
<evidence type="ECO:0000313" key="7">
    <source>
        <dbReference type="Proteomes" id="UP000094969"/>
    </source>
</evidence>
<evidence type="ECO:0000256" key="1">
    <source>
        <dbReference type="ARBA" id="ARBA00010062"/>
    </source>
</evidence>
<dbReference type="SUPFAM" id="SSF53822">
    <property type="entry name" value="Periplasmic binding protein-like I"/>
    <property type="match status" value="1"/>
</dbReference>
<feature type="domain" description="Leucine-binding protein" evidence="5">
    <location>
        <begin position="22"/>
        <end position="361"/>
    </location>
</feature>
<geneLocation type="plasmid" evidence="6 7">
    <name>unnamed1</name>
</geneLocation>
<dbReference type="Gene3D" id="3.40.50.2300">
    <property type="match status" value="2"/>
</dbReference>
<reference evidence="6 7" key="1">
    <citation type="journal article" date="2015" name="Antonie Van Leeuwenhoek">
        <title>Bosea vaviloviae sp. nov., a new species of slow-growing rhizobia isolated from nodules of the relict species Vavilovia formosa (Stev.) Fed.</title>
        <authorList>
            <person name="Safronova V.I."/>
            <person name="Kuznetsova I.G."/>
            <person name="Sazanova A.L."/>
            <person name="Kimeklis A.K."/>
            <person name="Belimov A.A."/>
            <person name="Andronov E.E."/>
            <person name="Pinaev A.G."/>
            <person name="Chizhevskaya E.P."/>
            <person name="Pukhaev A.R."/>
            <person name="Popov K.P."/>
            <person name="Willems A."/>
            <person name="Tikhonovich I.A."/>
        </authorList>
    </citation>
    <scope>NUCLEOTIDE SEQUENCE [LARGE SCALE GENOMIC DNA]</scope>
    <source>
        <strain evidence="6 7">Vaf18</strain>
        <plasmid evidence="6">unnamed1</plasmid>
    </source>
</reference>
<sequence length="378" mass="39581">MRALVLAGLLSVAAAPAPAQDTVTIGAVLSVTGAAAFLGEPEEKTLRIYVDKLNAEGGLLGKQIKLVIYDDGSDANKARTFATRLLDDGKIAAMIGGTTTGASMAMLPVFEERGVPFISLASGISIIEPVRKFVFKVPHTDRMACERIFEDMKARGLSKVGLISGSDGLGQSMRDQCVAVAPRFGVQIVADEKYGARDSDMTAQLAKIKAVAGLQAVLNAGAGQSPAIVTRNFAQLGFSNVALYQSHGVASKSFIELTGAASEGVRLPSAALLIAGQLPASDIQKPVVMAYKQTYEAATGQPVSTFGGHAYDALMIVADAAKRAKSLDPEKLRDAIETTKEFVGTGGVFSFDSQDHLGLGPSAFKMIVIKNGDWTLAN</sequence>
<comment type="similarity">
    <text evidence="1">Belongs to the leucine-binding protein family.</text>
</comment>
<keyword evidence="3" id="KW-0029">Amino-acid transport</keyword>
<keyword evidence="3" id="KW-0813">Transport</keyword>
<dbReference type="AlphaFoldDB" id="A0A1D7UC23"/>
<dbReference type="CDD" id="cd06333">
    <property type="entry name" value="PBP1_ABC_RPA1789-like"/>
    <property type="match status" value="1"/>
</dbReference>
<organism evidence="6 7">
    <name type="scientific">Bosea vaviloviae</name>
    <dbReference type="NCBI Taxonomy" id="1526658"/>
    <lineage>
        <taxon>Bacteria</taxon>
        <taxon>Pseudomonadati</taxon>
        <taxon>Pseudomonadota</taxon>
        <taxon>Alphaproteobacteria</taxon>
        <taxon>Hyphomicrobiales</taxon>
        <taxon>Boseaceae</taxon>
        <taxon>Bosea</taxon>
    </lineage>
</organism>
<proteinExistence type="inferred from homology"/>
<protein>
    <submittedName>
        <fullName evidence="6">ABC transporter substrate-binding protein</fullName>
    </submittedName>
</protein>
<evidence type="ECO:0000313" key="6">
    <source>
        <dbReference type="EMBL" id="AOO84917.1"/>
    </source>
</evidence>
<dbReference type="RefSeq" id="WP_069694100.1">
    <property type="nucleotide sequence ID" value="NZ_CP017148.1"/>
</dbReference>